<keyword evidence="2" id="KW-0812">Transmembrane</keyword>
<evidence type="ECO:0000313" key="4">
    <source>
        <dbReference type="Proteomes" id="UP000654075"/>
    </source>
</evidence>
<evidence type="ECO:0008006" key="5">
    <source>
        <dbReference type="Google" id="ProtNLM"/>
    </source>
</evidence>
<proteinExistence type="predicted"/>
<dbReference type="OrthoDB" id="424246at2759"/>
<feature type="region of interest" description="Disordered" evidence="1">
    <location>
        <begin position="222"/>
        <end position="243"/>
    </location>
</feature>
<evidence type="ECO:0000313" key="3">
    <source>
        <dbReference type="EMBL" id="CAE8631095.1"/>
    </source>
</evidence>
<feature type="compositionally biased region" description="Basic and acidic residues" evidence="1">
    <location>
        <begin position="133"/>
        <end position="144"/>
    </location>
</feature>
<accession>A0A813H0A2</accession>
<organism evidence="3 4">
    <name type="scientific">Polarella glacialis</name>
    <name type="common">Dinoflagellate</name>
    <dbReference type="NCBI Taxonomy" id="89957"/>
    <lineage>
        <taxon>Eukaryota</taxon>
        <taxon>Sar</taxon>
        <taxon>Alveolata</taxon>
        <taxon>Dinophyceae</taxon>
        <taxon>Suessiales</taxon>
        <taxon>Suessiaceae</taxon>
        <taxon>Polarella</taxon>
    </lineage>
</organism>
<keyword evidence="4" id="KW-1185">Reference proteome</keyword>
<feature type="region of interest" description="Disordered" evidence="1">
    <location>
        <begin position="121"/>
        <end position="144"/>
    </location>
</feature>
<dbReference type="Proteomes" id="UP000654075">
    <property type="component" value="Unassembled WGS sequence"/>
</dbReference>
<protein>
    <recommendedName>
        <fullName evidence="5">Magnesium transporter</fullName>
    </recommendedName>
</protein>
<feature type="transmembrane region" description="Helical" evidence="2">
    <location>
        <begin position="12"/>
        <end position="37"/>
    </location>
</feature>
<feature type="transmembrane region" description="Helical" evidence="2">
    <location>
        <begin position="49"/>
        <end position="69"/>
    </location>
</feature>
<name>A0A813H0A2_POLGL</name>
<evidence type="ECO:0000256" key="2">
    <source>
        <dbReference type="SAM" id="Phobius"/>
    </source>
</evidence>
<dbReference type="EMBL" id="CAJNNV010030035">
    <property type="protein sequence ID" value="CAE8631095.1"/>
    <property type="molecule type" value="Genomic_DNA"/>
</dbReference>
<keyword evidence="2" id="KW-1133">Transmembrane helix</keyword>
<comment type="caution">
    <text evidence="3">The sequence shown here is derived from an EMBL/GenBank/DDBJ whole genome shotgun (WGS) entry which is preliminary data.</text>
</comment>
<reference evidence="3" key="1">
    <citation type="submission" date="2021-02" db="EMBL/GenBank/DDBJ databases">
        <authorList>
            <person name="Dougan E. K."/>
            <person name="Rhodes N."/>
            <person name="Thang M."/>
            <person name="Chan C."/>
        </authorList>
    </citation>
    <scope>NUCLEOTIDE SEQUENCE</scope>
</reference>
<evidence type="ECO:0000256" key="1">
    <source>
        <dbReference type="SAM" id="MobiDB-lite"/>
    </source>
</evidence>
<sequence length="243" mass="25952">MRVGTIIGCHRCDVLLFVPLNTVLNIFVSVATGMVVLEEWRQVDSWPGLVASALSITGGIMMLVTGPAAQSTSEAMDTHSESFVAGEQPAEAGQIASREAGYVRPEVQDLPRRRATANAVLMSPSAASGSSSDDSRGIPDPRRRESGNWELVFASKSNALDRLNKCHGHALLRRELGRKLLHDLWHRNGEEFRPSEAALSGAGGVRLQADTQSGVQGVDFNPAGGPATQAPLQPSGALQFRTM</sequence>
<dbReference type="AlphaFoldDB" id="A0A813H0A2"/>
<feature type="compositionally biased region" description="Low complexity" evidence="1">
    <location>
        <begin position="123"/>
        <end position="132"/>
    </location>
</feature>
<keyword evidence="2" id="KW-0472">Membrane</keyword>
<gene>
    <name evidence="3" type="ORF">PGLA1383_LOCUS47234</name>
</gene>